<accession>A0A7J3Y149</accession>
<evidence type="ECO:0000256" key="1">
    <source>
        <dbReference type="ARBA" id="ARBA00004202"/>
    </source>
</evidence>
<evidence type="ECO:0000313" key="10">
    <source>
        <dbReference type="EMBL" id="HHP68571.1"/>
    </source>
</evidence>
<dbReference type="InterPro" id="IPR003593">
    <property type="entry name" value="AAA+_ATPase"/>
</dbReference>
<feature type="domain" description="ABC transporter" evidence="9">
    <location>
        <begin position="264"/>
        <end position="515"/>
    </location>
</feature>
<comment type="subcellular location">
    <subcellularLocation>
        <location evidence="1">Cell membrane</location>
        <topology evidence="1">Peripheral membrane protein</topology>
    </subcellularLocation>
</comment>
<comment type="caution">
    <text evidence="10">The sequence shown here is derived from an EMBL/GenBank/DDBJ whole genome shotgun (WGS) entry which is preliminary data.</text>
</comment>
<dbReference type="SMART" id="SM00382">
    <property type="entry name" value="AAA"/>
    <property type="match status" value="2"/>
</dbReference>
<dbReference type="InterPro" id="IPR027417">
    <property type="entry name" value="P-loop_NTPase"/>
</dbReference>
<evidence type="ECO:0000256" key="4">
    <source>
        <dbReference type="ARBA" id="ARBA00022737"/>
    </source>
</evidence>
<dbReference type="InterPro" id="IPR003439">
    <property type="entry name" value="ABC_transporter-like_ATP-bd"/>
</dbReference>
<evidence type="ECO:0000256" key="3">
    <source>
        <dbReference type="ARBA" id="ARBA00022475"/>
    </source>
</evidence>
<dbReference type="FunFam" id="3.40.50.300:FF:000127">
    <property type="entry name" value="Ribose import ATP-binding protein RbsA"/>
    <property type="match status" value="1"/>
</dbReference>
<evidence type="ECO:0000256" key="6">
    <source>
        <dbReference type="ARBA" id="ARBA00022840"/>
    </source>
</evidence>
<dbReference type="PROSITE" id="PS00211">
    <property type="entry name" value="ABC_TRANSPORTER_1"/>
    <property type="match status" value="2"/>
</dbReference>
<keyword evidence="4" id="KW-0677">Repeat</keyword>
<keyword evidence="6 10" id="KW-0067">ATP-binding</keyword>
<keyword evidence="2" id="KW-0813">Transport</keyword>
<dbReference type="GO" id="GO:0016887">
    <property type="term" value="F:ATP hydrolysis activity"/>
    <property type="evidence" value="ECO:0007669"/>
    <property type="project" value="InterPro"/>
</dbReference>
<reference evidence="10" key="1">
    <citation type="journal article" date="2020" name="mSystems">
        <title>Genome- and Community-Level Interaction Insights into Carbon Utilization and Element Cycling Functions of Hydrothermarchaeota in Hydrothermal Sediment.</title>
        <authorList>
            <person name="Zhou Z."/>
            <person name="Liu Y."/>
            <person name="Xu W."/>
            <person name="Pan J."/>
            <person name="Luo Z.H."/>
            <person name="Li M."/>
        </authorList>
    </citation>
    <scope>NUCLEOTIDE SEQUENCE [LARGE SCALE GENOMIC DNA]</scope>
    <source>
        <strain evidence="10">SpSt-110</strain>
    </source>
</reference>
<keyword evidence="7" id="KW-1278">Translocase</keyword>
<proteinExistence type="predicted"/>
<organism evidence="10">
    <name type="scientific">Thermogladius calderae</name>
    <dbReference type="NCBI Taxonomy" id="1200300"/>
    <lineage>
        <taxon>Archaea</taxon>
        <taxon>Thermoproteota</taxon>
        <taxon>Thermoprotei</taxon>
        <taxon>Desulfurococcales</taxon>
        <taxon>Desulfurococcaceae</taxon>
        <taxon>Thermogladius</taxon>
    </lineage>
</organism>
<evidence type="ECO:0000256" key="2">
    <source>
        <dbReference type="ARBA" id="ARBA00022448"/>
    </source>
</evidence>
<gene>
    <name evidence="10" type="ORF">ENM60_07325</name>
</gene>
<dbReference type="CDD" id="cd03215">
    <property type="entry name" value="ABC_Carb_Monos_II"/>
    <property type="match status" value="1"/>
</dbReference>
<evidence type="ECO:0000256" key="8">
    <source>
        <dbReference type="ARBA" id="ARBA00023136"/>
    </source>
</evidence>
<protein>
    <submittedName>
        <fullName evidence="10">ABC transporter ATP-binding protein</fullName>
    </submittedName>
</protein>
<evidence type="ECO:0000259" key="9">
    <source>
        <dbReference type="PROSITE" id="PS50893"/>
    </source>
</evidence>
<feature type="domain" description="ABC transporter" evidence="9">
    <location>
        <begin position="10"/>
        <end position="244"/>
    </location>
</feature>
<dbReference type="Pfam" id="PF00005">
    <property type="entry name" value="ABC_tran"/>
    <property type="match status" value="2"/>
</dbReference>
<dbReference type="CDD" id="cd03216">
    <property type="entry name" value="ABC_Carb_Monos_I"/>
    <property type="match status" value="1"/>
</dbReference>
<dbReference type="PANTHER" id="PTHR43790:SF9">
    <property type="entry name" value="GALACTOFURANOSE TRANSPORTER ATP-BINDING PROTEIN YTFR"/>
    <property type="match status" value="1"/>
</dbReference>
<evidence type="ECO:0000256" key="5">
    <source>
        <dbReference type="ARBA" id="ARBA00022741"/>
    </source>
</evidence>
<dbReference type="InterPro" id="IPR050107">
    <property type="entry name" value="ABC_carbohydrate_import_ATPase"/>
</dbReference>
<keyword evidence="8" id="KW-0472">Membrane</keyword>
<dbReference type="InterPro" id="IPR017871">
    <property type="entry name" value="ABC_transporter-like_CS"/>
</dbReference>
<dbReference type="GO" id="GO:0005524">
    <property type="term" value="F:ATP binding"/>
    <property type="evidence" value="ECO:0007669"/>
    <property type="project" value="UniProtKB-KW"/>
</dbReference>
<dbReference type="SUPFAM" id="SSF52540">
    <property type="entry name" value="P-loop containing nucleoside triphosphate hydrolases"/>
    <property type="match status" value="2"/>
</dbReference>
<dbReference type="Gene3D" id="3.40.50.300">
    <property type="entry name" value="P-loop containing nucleotide triphosphate hydrolases"/>
    <property type="match status" value="2"/>
</dbReference>
<dbReference type="AlphaFoldDB" id="A0A7J3Y149"/>
<dbReference type="GO" id="GO:0005886">
    <property type="term" value="C:plasma membrane"/>
    <property type="evidence" value="ECO:0007669"/>
    <property type="project" value="UniProtKB-SubCell"/>
</dbReference>
<keyword evidence="5" id="KW-0547">Nucleotide-binding</keyword>
<dbReference type="PROSITE" id="PS50893">
    <property type="entry name" value="ABC_TRANSPORTER_2"/>
    <property type="match status" value="2"/>
</dbReference>
<name>A0A7J3Y149_9CREN</name>
<dbReference type="EMBL" id="DRYK01000089">
    <property type="protein sequence ID" value="HHP68571.1"/>
    <property type="molecule type" value="Genomic_DNA"/>
</dbReference>
<sequence>MSSRSCSVIVEMRNIVKRFPGVIANDNVSLKICRGEVLAILGENGAGKTTLMNILYGLYLPDEGSIYINGKRVIHASPKDAIKNGVGMVHQHFTLVDDLTVAENIVLGAEDFKVYYNPGKLIEKIREFMKDIGLYVDPSKKAYELSAGEKQKVEILKALYRRISVLILDEPTSVLSPIEVNELFKTIRSLREKGISIVFISHKLDEVLEIADRIVVMRAGKIVGELARKDANVRLLASMMIGASGLSSIEEKFEKNTSTGRKLLEVIDLWVKGDRGEDAVKGVRLSVREGEIVGVAGVAGSGQKELAEAIYGLRPVNRGRIMFNEVEITRLPTVERIKLGISYIPEERVRYGVSVELPIYENIYLEKIHSEESKRGLLEALGVGPLKKRVMLEYAQHVVNKFGVKTPSLTTVAGKLSGGNIQRLIVGRELERGPKLVIASEPTAGLDIAATNFVRRTLVDMSRRGVGVLLISSDLQEVLSLSHKVVVLCNGEVMGVVIPGEASIEDIGLMMTCSKKMSIEEVEKIWAM</sequence>
<keyword evidence="3" id="KW-1003">Cell membrane</keyword>
<evidence type="ECO:0000256" key="7">
    <source>
        <dbReference type="ARBA" id="ARBA00022967"/>
    </source>
</evidence>
<dbReference type="PANTHER" id="PTHR43790">
    <property type="entry name" value="CARBOHYDRATE TRANSPORT ATP-BINDING PROTEIN MG119-RELATED"/>
    <property type="match status" value="1"/>
</dbReference>